<dbReference type="STRING" id="1210090.GCA_001613185_05385"/>
<gene>
    <name evidence="8" type="ORF">DFR74_109266</name>
</gene>
<keyword evidence="5" id="KW-1133">Transmembrane helix</keyword>
<dbReference type="InterPro" id="IPR029017">
    <property type="entry name" value="Enolase-like_N"/>
</dbReference>
<keyword evidence="9" id="KW-1185">Reference proteome</keyword>
<feature type="transmembrane region" description="Helical" evidence="5">
    <location>
        <begin position="252"/>
        <end position="275"/>
    </location>
</feature>
<dbReference type="Pfam" id="PF13378">
    <property type="entry name" value="MR_MLE_C"/>
    <property type="match status" value="1"/>
</dbReference>
<dbReference type="InterPro" id="IPR036849">
    <property type="entry name" value="Enolase-like_C_sf"/>
</dbReference>
<evidence type="ECO:0000256" key="1">
    <source>
        <dbReference type="ARBA" id="ARBA00001946"/>
    </source>
</evidence>
<dbReference type="Gene3D" id="3.20.20.120">
    <property type="entry name" value="Enolase-like C-terminal domain"/>
    <property type="match status" value="1"/>
</dbReference>
<evidence type="ECO:0000313" key="8">
    <source>
        <dbReference type="EMBL" id="RBO88496.1"/>
    </source>
</evidence>
<dbReference type="Gene3D" id="3.30.390.10">
    <property type="entry name" value="Enolase-like, N-terminal domain"/>
    <property type="match status" value="1"/>
</dbReference>
<dbReference type="Pfam" id="PF02746">
    <property type="entry name" value="MR_MLE_N"/>
    <property type="match status" value="1"/>
</dbReference>
<sequence>MTATVTIEKIEVLDLSDEVEDGDAGFFVGVYAAGHSGWYGPVHADHVSYIERYLMHRLIGCSPFEHQKAVEVLRGHPSPVVDQRCRSWAIGTLDCAIWDLHGKLLSMPVVDLLTSHRITVVPAYGSWLRFDLASADALSTVEAVSADGWAFTKWGLRSELGDAARLAKLAIQVSQSAVNQVAFDALQTWDLDLAMEFCHLVRRLPIVWIEDPLPYECITSYRRIAECGVPLSVGEYFTIDDKRIDQFDIAQLRALTIDVVGFGGITCVLGLMLLARQLGVMISPHGRSLMPAIHLAAAYSDVFQSVEYQLQWEPRRQRLYAEGCLPMHGELHVPSTSGLGTTPRRPDARNCH</sequence>
<evidence type="ECO:0000259" key="7">
    <source>
        <dbReference type="Pfam" id="PF13378"/>
    </source>
</evidence>
<keyword evidence="2" id="KW-0479">Metal-binding</keyword>
<accession>A0A366DER0</accession>
<dbReference type="PANTHER" id="PTHR13794">
    <property type="entry name" value="ENOLASE SUPERFAMILY, MANDELATE RACEMASE"/>
    <property type="match status" value="1"/>
</dbReference>
<evidence type="ECO:0000259" key="6">
    <source>
        <dbReference type="Pfam" id="PF02746"/>
    </source>
</evidence>
<evidence type="ECO:0000256" key="5">
    <source>
        <dbReference type="SAM" id="Phobius"/>
    </source>
</evidence>
<dbReference type="InterPro" id="IPR013341">
    <property type="entry name" value="Mandelate_racemase_N_dom"/>
</dbReference>
<dbReference type="InterPro" id="IPR046945">
    <property type="entry name" value="RHMD-like"/>
</dbReference>
<dbReference type="SUPFAM" id="SSF51604">
    <property type="entry name" value="Enolase C-terminal domain-like"/>
    <property type="match status" value="1"/>
</dbReference>
<dbReference type="Proteomes" id="UP000252586">
    <property type="component" value="Unassembled WGS sequence"/>
</dbReference>
<dbReference type="EMBL" id="QNRE01000009">
    <property type="protein sequence ID" value="RBO88496.1"/>
    <property type="molecule type" value="Genomic_DNA"/>
</dbReference>
<evidence type="ECO:0000256" key="2">
    <source>
        <dbReference type="ARBA" id="ARBA00022723"/>
    </source>
</evidence>
<evidence type="ECO:0000256" key="3">
    <source>
        <dbReference type="ARBA" id="ARBA00022842"/>
    </source>
</evidence>
<dbReference type="AlphaFoldDB" id="A0A366DER0"/>
<feature type="domain" description="Mandelate racemase/muconate lactonizing enzyme N-terminal" evidence="6">
    <location>
        <begin position="29"/>
        <end position="113"/>
    </location>
</feature>
<protein>
    <submittedName>
        <fullName evidence="8">L-alanine-DL-glutamate epimerase-like enolase superfamily enzyme</fullName>
    </submittedName>
</protein>
<comment type="caution">
    <text evidence="8">The sequence shown here is derived from an EMBL/GenBank/DDBJ whole genome shotgun (WGS) entry which is preliminary data.</text>
</comment>
<keyword evidence="5" id="KW-0812">Transmembrane</keyword>
<dbReference type="GO" id="GO:0016836">
    <property type="term" value="F:hydro-lyase activity"/>
    <property type="evidence" value="ECO:0007669"/>
    <property type="project" value="TreeGrafter"/>
</dbReference>
<proteinExistence type="predicted"/>
<dbReference type="GO" id="GO:0000287">
    <property type="term" value="F:magnesium ion binding"/>
    <property type="evidence" value="ECO:0007669"/>
    <property type="project" value="TreeGrafter"/>
</dbReference>
<keyword evidence="5" id="KW-0472">Membrane</keyword>
<feature type="domain" description="Enolase C-terminal" evidence="7">
    <location>
        <begin position="142"/>
        <end position="344"/>
    </location>
</feature>
<keyword evidence="3" id="KW-0460">Magnesium</keyword>
<comment type="cofactor">
    <cofactor evidence="1">
        <name>Mg(2+)</name>
        <dbReference type="ChEBI" id="CHEBI:18420"/>
    </cofactor>
</comment>
<dbReference type="RefSeq" id="WP_170160790.1">
    <property type="nucleotide sequence ID" value="NZ_CP107943.1"/>
</dbReference>
<evidence type="ECO:0000256" key="4">
    <source>
        <dbReference type="SAM" id="MobiDB-lite"/>
    </source>
</evidence>
<name>A0A366DER0_9NOCA</name>
<dbReference type="GO" id="GO:0016052">
    <property type="term" value="P:carbohydrate catabolic process"/>
    <property type="evidence" value="ECO:0007669"/>
    <property type="project" value="TreeGrafter"/>
</dbReference>
<reference evidence="8 9" key="1">
    <citation type="submission" date="2018-06" db="EMBL/GenBank/DDBJ databases">
        <title>Genomic Encyclopedia of Type Strains, Phase IV (KMG-IV): sequencing the most valuable type-strain genomes for metagenomic binning, comparative biology and taxonomic classification.</title>
        <authorList>
            <person name="Goeker M."/>
        </authorList>
    </citation>
    <scope>NUCLEOTIDE SEQUENCE [LARGE SCALE GENOMIC DNA]</scope>
    <source>
        <strain evidence="8 9">DSM 44599</strain>
    </source>
</reference>
<dbReference type="PANTHER" id="PTHR13794:SF58">
    <property type="entry name" value="MITOCHONDRIAL ENOLASE SUPERFAMILY MEMBER 1"/>
    <property type="match status" value="1"/>
</dbReference>
<dbReference type="SUPFAM" id="SSF54826">
    <property type="entry name" value="Enolase N-terminal domain-like"/>
    <property type="match status" value="1"/>
</dbReference>
<organism evidence="8 9">
    <name type="scientific">Nocardia puris</name>
    <dbReference type="NCBI Taxonomy" id="208602"/>
    <lineage>
        <taxon>Bacteria</taxon>
        <taxon>Bacillati</taxon>
        <taxon>Actinomycetota</taxon>
        <taxon>Actinomycetes</taxon>
        <taxon>Mycobacteriales</taxon>
        <taxon>Nocardiaceae</taxon>
        <taxon>Nocardia</taxon>
    </lineage>
</organism>
<dbReference type="InterPro" id="IPR029065">
    <property type="entry name" value="Enolase_C-like"/>
</dbReference>
<evidence type="ECO:0000313" key="9">
    <source>
        <dbReference type="Proteomes" id="UP000252586"/>
    </source>
</evidence>
<dbReference type="SFLD" id="SFLDS00001">
    <property type="entry name" value="Enolase"/>
    <property type="match status" value="1"/>
</dbReference>
<feature type="region of interest" description="Disordered" evidence="4">
    <location>
        <begin position="332"/>
        <end position="352"/>
    </location>
</feature>